<organism evidence="1 2">
    <name type="scientific">Pleurodeles waltl</name>
    <name type="common">Iberian ribbed newt</name>
    <dbReference type="NCBI Taxonomy" id="8319"/>
    <lineage>
        <taxon>Eukaryota</taxon>
        <taxon>Metazoa</taxon>
        <taxon>Chordata</taxon>
        <taxon>Craniata</taxon>
        <taxon>Vertebrata</taxon>
        <taxon>Euteleostomi</taxon>
        <taxon>Amphibia</taxon>
        <taxon>Batrachia</taxon>
        <taxon>Caudata</taxon>
        <taxon>Salamandroidea</taxon>
        <taxon>Salamandridae</taxon>
        <taxon>Pleurodelinae</taxon>
        <taxon>Pleurodeles</taxon>
    </lineage>
</organism>
<keyword evidence="2" id="KW-1185">Reference proteome</keyword>
<dbReference type="Proteomes" id="UP001066276">
    <property type="component" value="Chromosome 4_2"/>
</dbReference>
<name>A0AAV7SPI2_PLEWA</name>
<evidence type="ECO:0000313" key="2">
    <source>
        <dbReference type="Proteomes" id="UP001066276"/>
    </source>
</evidence>
<evidence type="ECO:0000313" key="1">
    <source>
        <dbReference type="EMBL" id="KAJ1166003.1"/>
    </source>
</evidence>
<gene>
    <name evidence="1" type="ORF">NDU88_006415</name>
</gene>
<sequence length="149" mass="16283">MRLQLAQGFCRHFLARPAQLTLPTEHTVGCGSSRHSLRPFERPLRVLECLGPLCHALLGLRTLVQPAFTRRGRNASPRGHALLGLQSLVQPASTGKTPSITLTTVPTTRKPVASHVQQPDSPRFYVLPHLPDSTLSVRCANGRRPSCIA</sequence>
<dbReference type="EMBL" id="JANPWB010000008">
    <property type="protein sequence ID" value="KAJ1166003.1"/>
    <property type="molecule type" value="Genomic_DNA"/>
</dbReference>
<proteinExistence type="predicted"/>
<dbReference type="AlphaFoldDB" id="A0AAV7SPI2"/>
<protein>
    <submittedName>
        <fullName evidence="1">Uncharacterized protein</fullName>
    </submittedName>
</protein>
<comment type="caution">
    <text evidence="1">The sequence shown here is derived from an EMBL/GenBank/DDBJ whole genome shotgun (WGS) entry which is preliminary data.</text>
</comment>
<accession>A0AAV7SPI2</accession>
<reference evidence="1" key="1">
    <citation type="journal article" date="2022" name="bioRxiv">
        <title>Sequencing and chromosome-scale assembly of the giantPleurodeles waltlgenome.</title>
        <authorList>
            <person name="Brown T."/>
            <person name="Elewa A."/>
            <person name="Iarovenko S."/>
            <person name="Subramanian E."/>
            <person name="Araus A.J."/>
            <person name="Petzold A."/>
            <person name="Susuki M."/>
            <person name="Suzuki K.-i.T."/>
            <person name="Hayashi T."/>
            <person name="Toyoda A."/>
            <person name="Oliveira C."/>
            <person name="Osipova E."/>
            <person name="Leigh N.D."/>
            <person name="Simon A."/>
            <person name="Yun M.H."/>
        </authorList>
    </citation>
    <scope>NUCLEOTIDE SEQUENCE</scope>
    <source>
        <strain evidence="1">20211129_DDA</strain>
        <tissue evidence="1">Liver</tissue>
    </source>
</reference>